<dbReference type="STRING" id="1382522.W6MSB6"/>
<evidence type="ECO:0000313" key="3">
    <source>
        <dbReference type="EMBL" id="CDK29691.1"/>
    </source>
</evidence>
<dbReference type="Pfam" id="PF15404">
    <property type="entry name" value="PH_4"/>
    <property type="match status" value="1"/>
</dbReference>
<feature type="domain" description="PH" evidence="2">
    <location>
        <begin position="962"/>
        <end position="1130"/>
    </location>
</feature>
<accession>W6MSB6</accession>
<dbReference type="InterPro" id="IPR040345">
    <property type="entry name" value="Mug56/Spo71"/>
</dbReference>
<dbReference type="InterPro" id="IPR057379">
    <property type="entry name" value="PH_SPO71"/>
</dbReference>
<dbReference type="Pfam" id="PF15407">
    <property type="entry name" value="Spo7_2_N"/>
    <property type="match status" value="1"/>
</dbReference>
<dbReference type="SUPFAM" id="SSF50729">
    <property type="entry name" value="PH domain-like"/>
    <property type="match status" value="2"/>
</dbReference>
<keyword evidence="4" id="KW-1185">Reference proteome</keyword>
<feature type="domain" description="PH" evidence="2">
    <location>
        <begin position="693"/>
        <end position="899"/>
    </location>
</feature>
<reference evidence="3" key="1">
    <citation type="submission" date="2013-12" db="EMBL/GenBank/DDBJ databases">
        <authorList>
            <person name="Genoscope - CEA"/>
        </authorList>
    </citation>
    <scope>NUCLEOTIDE SEQUENCE</scope>
    <source>
        <strain evidence="3">CBS 1993</strain>
    </source>
</reference>
<dbReference type="SMART" id="SM01316">
    <property type="entry name" value="Spo7_2_N"/>
    <property type="match status" value="1"/>
</dbReference>
<dbReference type="AlphaFoldDB" id="W6MSB6"/>
<dbReference type="EMBL" id="HG793131">
    <property type="protein sequence ID" value="CDK29691.1"/>
    <property type="molecule type" value="Genomic_DNA"/>
</dbReference>
<evidence type="ECO:0000313" key="4">
    <source>
        <dbReference type="Proteomes" id="UP000019384"/>
    </source>
</evidence>
<evidence type="ECO:0000259" key="2">
    <source>
        <dbReference type="PROSITE" id="PS50003"/>
    </source>
</evidence>
<dbReference type="InterPro" id="IPR011993">
    <property type="entry name" value="PH-like_dom_sf"/>
</dbReference>
<dbReference type="Pfam" id="PF23207">
    <property type="entry name" value="PH_SPO71"/>
    <property type="match status" value="1"/>
</dbReference>
<dbReference type="PANTHER" id="PTHR28076">
    <property type="entry name" value="SPORULATION-SPECIFIC PROTEIN 71"/>
    <property type="match status" value="1"/>
</dbReference>
<dbReference type="PROSITE" id="PS50003">
    <property type="entry name" value="PH_DOMAIN"/>
    <property type="match status" value="2"/>
</dbReference>
<dbReference type="InterPro" id="IPR029217">
    <property type="entry name" value="Spo7_2_N"/>
</dbReference>
<feature type="compositionally biased region" description="Polar residues" evidence="1">
    <location>
        <begin position="223"/>
        <end position="233"/>
    </location>
</feature>
<dbReference type="InterPro" id="IPR039486">
    <property type="entry name" value="Mug56/Spo71_PH"/>
</dbReference>
<dbReference type="Gene3D" id="2.30.29.30">
    <property type="entry name" value="Pleckstrin-homology domain (PH domain)/Phosphotyrosine-binding domain (PTB)"/>
    <property type="match status" value="2"/>
</dbReference>
<dbReference type="OrthoDB" id="5579281at2759"/>
<sequence length="1143" mass="130124">MSTQRQGNELLIGPDISIPRTSFTAFRLTYCNPKEIYESSRVVSIGPIPHLWLGSSEPCFLKKFSEKFHIVTKAKQMVGLVDNMIGGSESVVDGVGNFYATEDLEPGARSPAKRGSRIRRTRSEQTPIALDFFLSHDSASDDSDEEDDDLRRTRSLDSGMVGSVFSAERHMKQRLWNAKSDALLLLDHTDADLQVSNKDVDSLRDSPRDSLEDSLRDSSSESFVTANEYNLESTPDDQDSEDSVNDEVSEHESNNDNANDNETIQEASVRTFNGTILTSGSTEAAIEKPEVVAAVPPPPGLQQHNGILSRTSSVADGARPIVNAVSFSSPVPLVRPKTGLLKRRKSAKVLHDVLPEPEFITDAHVKISTLKVPHFKLQKQLRKRAVWARARFLMDINRVERTLKLDRFFSSFVKGEVIKVEKMLVMVLGDDNIRESTTGDRILERWKEYVVVARSRNDYEEPLLVQFFKDRDISIVGDVEQTITDLDFKVNISSTTVRPYSALDKNLCVTIKKGDQKVRYILQCQAQSSSLKWLHLFQMVLGQSSKGQVTKIFLPHLHLSLGIRLPKDALSIKFAETANSHTLELSYNPIGYKVSKLPIYDYIIDVIMAALKTMNPDKVFSQRQTQRLLELTSNHSSLAFAWRHYDRLEWVFGENLKYLSGQILEQTHDLELRQMVHYSRHVLTTDGLLIHEPPPVEGFLALLTNRGGSMISALGRNVYRLVYCFTNDNLLMFTRFSNAVPYFERPDIMSPTGEVLDAAALQKARQSRPLVSDVSMYPLDSDDHVTWLNPEMSKEDFERNDRRALLEMERRAAQVVRASGMVDLCDVLEIKALDSSQLKHIVNLAGSLAWTGAPAYANDDSFKDSSFEVIRRDGTRLVFQAFSSEVRQEWMDRLRSISEYWTNRKREDMIDLVRVRERNMDNLNVDEYTESTIAESTSKWENSMGSADPHVYPITSHAMTRTVVRCGILYQKPKRHSAFRKYYVVLCPGFLLLYRMFRRSARDSTIKPTTYYRRYMSIPLKDCYIYSGESTALDLLKRNTTFDHLHPGHHSLPRVYPDGWKSSEEEPSRCFTIWFGSKRVLVQNSKDNDGNPGIIRAVNRLGVTGRSAVFMARSRQERDIWATNIFVEIERFSAPSHSEINLR</sequence>
<dbReference type="InterPro" id="IPR001849">
    <property type="entry name" value="PH_domain"/>
</dbReference>
<feature type="region of interest" description="Disordered" evidence="1">
    <location>
        <begin position="198"/>
        <end position="262"/>
    </location>
</feature>
<organism evidence="3 4">
    <name type="scientific">Kuraishia capsulata CBS 1993</name>
    <dbReference type="NCBI Taxonomy" id="1382522"/>
    <lineage>
        <taxon>Eukaryota</taxon>
        <taxon>Fungi</taxon>
        <taxon>Dikarya</taxon>
        <taxon>Ascomycota</taxon>
        <taxon>Saccharomycotina</taxon>
        <taxon>Pichiomycetes</taxon>
        <taxon>Pichiales</taxon>
        <taxon>Pichiaceae</taxon>
        <taxon>Kuraishia</taxon>
    </lineage>
</organism>
<dbReference type="SMART" id="SM00233">
    <property type="entry name" value="PH"/>
    <property type="match status" value="3"/>
</dbReference>
<dbReference type="HOGENOM" id="CLU_003938_0_0_1"/>
<gene>
    <name evidence="3" type="ORF">KUCA_T00005684001</name>
</gene>
<reference evidence="3" key="2">
    <citation type="submission" date="2014-02" db="EMBL/GenBank/DDBJ databases">
        <title>Complete DNA sequence of /Kuraishia capsulata/ illustrates novel genomic features among budding yeasts (/Saccharomycotina/).</title>
        <authorList>
            <person name="Morales L."/>
            <person name="Noel B."/>
            <person name="Porcel B."/>
            <person name="Marcet-Houben M."/>
            <person name="Hullo M-F."/>
            <person name="Sacerdot C."/>
            <person name="Tekaia F."/>
            <person name="Leh-Louis V."/>
            <person name="Despons L."/>
            <person name="Khanna V."/>
            <person name="Aury J-M."/>
            <person name="Barbe V."/>
            <person name="Couloux A."/>
            <person name="Labadie K."/>
            <person name="Pelletier E."/>
            <person name="Souciet J-L."/>
            <person name="Boekhout T."/>
            <person name="Gabaldon T."/>
            <person name="Wincker P."/>
            <person name="Dujon B."/>
        </authorList>
    </citation>
    <scope>NUCLEOTIDE SEQUENCE</scope>
    <source>
        <strain evidence="3">CBS 1993</strain>
    </source>
</reference>
<dbReference type="GO" id="GO:1902657">
    <property type="term" value="P:protein localization to prospore membrane"/>
    <property type="evidence" value="ECO:0007669"/>
    <property type="project" value="InterPro"/>
</dbReference>
<feature type="compositionally biased region" description="Basic and acidic residues" evidence="1">
    <location>
        <begin position="198"/>
        <end position="219"/>
    </location>
</feature>
<dbReference type="PANTHER" id="PTHR28076:SF1">
    <property type="entry name" value="PROSPORE MEMBRANE ADAPTER PROTEIN SPO71"/>
    <property type="match status" value="1"/>
</dbReference>
<protein>
    <recommendedName>
        <fullName evidence="2">PH domain-containing protein</fullName>
    </recommendedName>
</protein>
<dbReference type="Proteomes" id="UP000019384">
    <property type="component" value="Unassembled WGS sequence"/>
</dbReference>
<proteinExistence type="predicted"/>
<feature type="compositionally biased region" description="Acidic residues" evidence="1">
    <location>
        <begin position="234"/>
        <end position="247"/>
    </location>
</feature>
<dbReference type="RefSeq" id="XP_022461674.1">
    <property type="nucleotide sequence ID" value="XM_022601340.1"/>
</dbReference>
<dbReference type="GeneID" id="34523062"/>
<evidence type="ECO:0000256" key="1">
    <source>
        <dbReference type="SAM" id="MobiDB-lite"/>
    </source>
</evidence>
<dbReference type="CDD" id="cd00821">
    <property type="entry name" value="PH"/>
    <property type="match status" value="1"/>
</dbReference>
<dbReference type="GO" id="GO:0005628">
    <property type="term" value="C:prospore membrane"/>
    <property type="evidence" value="ECO:0007669"/>
    <property type="project" value="TreeGrafter"/>
</dbReference>
<name>W6MSB6_9ASCO</name>